<gene>
    <name evidence="2" type="ORF">CgunFtcFv8_004561</name>
</gene>
<protein>
    <recommendedName>
        <fullName evidence="4">OSK domain-containing protein</fullName>
    </recommendedName>
</protein>
<dbReference type="SUPFAM" id="SSF52266">
    <property type="entry name" value="SGNH hydrolase"/>
    <property type="match status" value="1"/>
</dbReference>
<evidence type="ECO:0000256" key="1">
    <source>
        <dbReference type="SAM" id="MobiDB-lite"/>
    </source>
</evidence>
<organism evidence="2 3">
    <name type="scientific">Champsocephalus gunnari</name>
    <name type="common">Mackerel icefish</name>
    <dbReference type="NCBI Taxonomy" id="52237"/>
    <lineage>
        <taxon>Eukaryota</taxon>
        <taxon>Metazoa</taxon>
        <taxon>Chordata</taxon>
        <taxon>Craniata</taxon>
        <taxon>Vertebrata</taxon>
        <taxon>Euteleostomi</taxon>
        <taxon>Actinopterygii</taxon>
        <taxon>Neopterygii</taxon>
        <taxon>Teleostei</taxon>
        <taxon>Neoteleostei</taxon>
        <taxon>Acanthomorphata</taxon>
        <taxon>Eupercaria</taxon>
        <taxon>Perciformes</taxon>
        <taxon>Notothenioidei</taxon>
        <taxon>Channichthyidae</taxon>
        <taxon>Champsocephalus</taxon>
    </lineage>
</organism>
<dbReference type="EMBL" id="JAURVH010001515">
    <property type="protein sequence ID" value="KAK5932891.1"/>
    <property type="molecule type" value="Genomic_DNA"/>
</dbReference>
<reference evidence="2 3" key="1">
    <citation type="journal article" date="2023" name="Mol. Biol. Evol.">
        <title>Genomics of Secondarily Temperate Adaptation in the Only Non-Antarctic Icefish.</title>
        <authorList>
            <person name="Rivera-Colon A.G."/>
            <person name="Rayamajhi N."/>
            <person name="Minhas B.F."/>
            <person name="Madrigal G."/>
            <person name="Bilyk K.T."/>
            <person name="Yoon V."/>
            <person name="Hune M."/>
            <person name="Gregory S."/>
            <person name="Cheng C.H.C."/>
            <person name="Catchen J.M."/>
        </authorList>
    </citation>
    <scope>NUCLEOTIDE SEQUENCE [LARGE SCALE GENOMIC DNA]</scope>
    <source>
        <tissue evidence="2">White muscle</tissue>
    </source>
</reference>
<proteinExistence type="predicted"/>
<accession>A0AAN8E0P3</accession>
<dbReference type="Proteomes" id="UP001331515">
    <property type="component" value="Unassembled WGS sequence"/>
</dbReference>
<evidence type="ECO:0000313" key="2">
    <source>
        <dbReference type="EMBL" id="KAK5932891.1"/>
    </source>
</evidence>
<feature type="region of interest" description="Disordered" evidence="1">
    <location>
        <begin position="241"/>
        <end position="326"/>
    </location>
</feature>
<sequence length="326" mass="36496">MLHSKLNFAITTEKILHIGAEHPTVKNVVLHIGTNDVVKHQSEVLKEDFKCLLETVSSLNAEVFISGPLPPVRRGVERFSRLFSLNTWLSTVCTDHSVHFIDNFYFFWDRRHLFKANGVCLNKSGVTLFISDIFNCLPHQSVPSAKDKRQEESKQERDTTPHAENPEEVSLHPPEECSDYGRPMTQMEESPLPVTLPVNAFEDTLHSSPSSLYSPLTLSPSPTPLEFDDRMKATCRVGSISFTPAPQRHPPKSPKQRCAPSPPASSPCLPQSSKPKQYKEDGSRFPNPPFYSVALTLPSYDERSRVVGPPSPLKPDRDVCVQNTAN</sequence>
<name>A0AAN8E0P3_CHAGU</name>
<evidence type="ECO:0000313" key="3">
    <source>
        <dbReference type="Proteomes" id="UP001331515"/>
    </source>
</evidence>
<comment type="caution">
    <text evidence="2">The sequence shown here is derived from an EMBL/GenBank/DDBJ whole genome shotgun (WGS) entry which is preliminary data.</text>
</comment>
<dbReference type="AlphaFoldDB" id="A0AAN8E0P3"/>
<feature type="region of interest" description="Disordered" evidence="1">
    <location>
        <begin position="144"/>
        <end position="187"/>
    </location>
</feature>
<dbReference type="Gene3D" id="3.40.50.12700">
    <property type="match status" value="1"/>
</dbReference>
<evidence type="ECO:0008006" key="4">
    <source>
        <dbReference type="Google" id="ProtNLM"/>
    </source>
</evidence>
<feature type="compositionally biased region" description="Basic and acidic residues" evidence="1">
    <location>
        <begin position="145"/>
        <end position="175"/>
    </location>
</feature>
<keyword evidence="3" id="KW-1185">Reference proteome</keyword>